<feature type="region of interest" description="Disordered" evidence="1">
    <location>
        <begin position="66"/>
        <end position="103"/>
    </location>
</feature>
<feature type="compositionally biased region" description="Basic and acidic residues" evidence="1">
    <location>
        <begin position="80"/>
        <end position="103"/>
    </location>
</feature>
<protein>
    <submittedName>
        <fullName evidence="2">Uncharacterized protein</fullName>
    </submittedName>
</protein>
<dbReference type="AlphaFoldDB" id="A0AAW4JNQ7"/>
<dbReference type="EMBL" id="JAGFVQ010000015">
    <property type="protein sequence ID" value="MBO4140621.1"/>
    <property type="molecule type" value="Genomic_DNA"/>
</dbReference>
<reference evidence="2" key="1">
    <citation type="submission" date="2021-03" db="EMBL/GenBank/DDBJ databases">
        <title>X isolated from Micromonospora tulbaghiae.</title>
        <authorList>
            <person name="Stennett H.L."/>
        </authorList>
    </citation>
    <scope>NUCLEOTIDE SEQUENCE</scope>
    <source>
        <strain evidence="2">28M1-20</strain>
    </source>
</reference>
<comment type="caution">
    <text evidence="2">The sequence shown here is derived from an EMBL/GenBank/DDBJ whole genome shotgun (WGS) entry which is preliminary data.</text>
</comment>
<evidence type="ECO:0000313" key="3">
    <source>
        <dbReference type="Proteomes" id="UP000669887"/>
    </source>
</evidence>
<sequence length="103" mass="11461">MTGPVSKKSFSLPADVAERLEREPNASAYVVDAVRARMRAEDLDAEFARRGMTVSAQGRARARVQRAQVEQEWSPGRRQALRERSRRAAREMAGETDPHAPAA</sequence>
<accession>A0AAW4JNQ7</accession>
<name>A0AAW4JNQ7_9ACTN</name>
<gene>
    <name evidence="2" type="ORF">J5U46_10735</name>
</gene>
<dbReference type="Proteomes" id="UP000669887">
    <property type="component" value="Unassembled WGS sequence"/>
</dbReference>
<organism evidence="2 3">
    <name type="scientific">Micromonospora tulbaghiae</name>
    <dbReference type="NCBI Taxonomy" id="479978"/>
    <lineage>
        <taxon>Bacteria</taxon>
        <taxon>Bacillati</taxon>
        <taxon>Actinomycetota</taxon>
        <taxon>Actinomycetes</taxon>
        <taxon>Micromonosporales</taxon>
        <taxon>Micromonosporaceae</taxon>
        <taxon>Micromonospora</taxon>
    </lineage>
</organism>
<proteinExistence type="predicted"/>
<dbReference type="RefSeq" id="WP_208577022.1">
    <property type="nucleotide sequence ID" value="NZ_JAGFVQ010000015.1"/>
</dbReference>
<evidence type="ECO:0000256" key="1">
    <source>
        <dbReference type="SAM" id="MobiDB-lite"/>
    </source>
</evidence>
<evidence type="ECO:0000313" key="2">
    <source>
        <dbReference type="EMBL" id="MBO4140621.1"/>
    </source>
</evidence>